<comment type="similarity">
    <text evidence="1 4">Belongs to the aldehyde dehydrogenase family.</text>
</comment>
<evidence type="ECO:0000256" key="3">
    <source>
        <dbReference type="PROSITE-ProRule" id="PRU10007"/>
    </source>
</evidence>
<keyword evidence="7" id="KW-1185">Reference proteome</keyword>
<dbReference type="InterPro" id="IPR015590">
    <property type="entry name" value="Aldehyde_DH_dom"/>
</dbReference>
<evidence type="ECO:0000256" key="4">
    <source>
        <dbReference type="RuleBase" id="RU003345"/>
    </source>
</evidence>
<dbReference type="Gene3D" id="3.40.309.10">
    <property type="entry name" value="Aldehyde Dehydrogenase, Chain A, domain 2"/>
    <property type="match status" value="1"/>
</dbReference>
<sequence length="462" mass="47564">MKAHDGMYIDGAWRPAAGRDTIAVVNPVDEQVIARVPAGTAEDVDAAVRAARAALPGWAATAPAERAARIAALRDVLVARKDEIAGTVTAELGAPLPFAQLVHAGLPILVAGSYAELAASYAFEEKVGNSTVYAEPVGVVGAITPWNYPLHQIVAKVAPALAAGCTVVLKPAEDTPLTAQLFAEAVDEAGVPAGVFNLVTGLGPVAGQALAEHDGVDLVSFTGSTAVGRRIGAAAGAAVKRVALELGGKSANVILPSADLAKAVGVGVANVMGNSGQTCSAWTRVLVHTSRYDEAVALAAEAAAKYGDRIGPLVNAKQHARVRGYIEKGVAEGARLVAGGTEAPREQGYFVSPTVFADVTPKMTIAQEEIFGPVVSLIRYEDEDDALRIANGTVYGLAGAVWAGDDAEAVAFARRMDTGQVDINGGRFNPLAPFGGYKQSGVGRELGSHGLAEYLQTKSLQF</sequence>
<dbReference type="Proteomes" id="UP001596200">
    <property type="component" value="Unassembled WGS sequence"/>
</dbReference>
<gene>
    <name evidence="6" type="ORF">ACFP1B_36550</name>
</gene>
<proteinExistence type="inferred from homology"/>
<dbReference type="RefSeq" id="WP_344508202.1">
    <property type="nucleotide sequence ID" value="NZ_BAAATU010000005.1"/>
</dbReference>
<evidence type="ECO:0000313" key="6">
    <source>
        <dbReference type="EMBL" id="MFC5918905.1"/>
    </source>
</evidence>
<dbReference type="SUPFAM" id="SSF53720">
    <property type="entry name" value="ALDH-like"/>
    <property type="match status" value="1"/>
</dbReference>
<dbReference type="PANTHER" id="PTHR42804">
    <property type="entry name" value="ALDEHYDE DEHYDROGENASE"/>
    <property type="match status" value="1"/>
</dbReference>
<dbReference type="PROSITE" id="PS00687">
    <property type="entry name" value="ALDEHYDE_DEHYDR_GLU"/>
    <property type="match status" value="1"/>
</dbReference>
<evidence type="ECO:0000313" key="7">
    <source>
        <dbReference type="Proteomes" id="UP001596200"/>
    </source>
</evidence>
<dbReference type="EMBL" id="JBHSPU010000049">
    <property type="protein sequence ID" value="MFC5918905.1"/>
    <property type="molecule type" value="Genomic_DNA"/>
</dbReference>
<name>A0ABW1GVZ5_9ACTN</name>
<dbReference type="CDD" id="cd07138">
    <property type="entry name" value="ALDH_CddD_SSP0762"/>
    <property type="match status" value="1"/>
</dbReference>
<organism evidence="6 7">
    <name type="scientific">Streptomyces pulveraceus</name>
    <dbReference type="NCBI Taxonomy" id="68258"/>
    <lineage>
        <taxon>Bacteria</taxon>
        <taxon>Bacillati</taxon>
        <taxon>Actinomycetota</taxon>
        <taxon>Actinomycetes</taxon>
        <taxon>Kitasatosporales</taxon>
        <taxon>Streptomycetaceae</taxon>
        <taxon>Streptomyces</taxon>
    </lineage>
</organism>
<dbReference type="InterPro" id="IPR029510">
    <property type="entry name" value="Ald_DH_CS_GLU"/>
</dbReference>
<dbReference type="Gene3D" id="3.40.605.10">
    <property type="entry name" value="Aldehyde Dehydrogenase, Chain A, domain 1"/>
    <property type="match status" value="1"/>
</dbReference>
<dbReference type="InterPro" id="IPR016162">
    <property type="entry name" value="Ald_DH_N"/>
</dbReference>
<evidence type="ECO:0000259" key="5">
    <source>
        <dbReference type="Pfam" id="PF00171"/>
    </source>
</evidence>
<comment type="caution">
    <text evidence="6">The sequence shown here is derived from an EMBL/GenBank/DDBJ whole genome shotgun (WGS) entry which is preliminary data.</text>
</comment>
<dbReference type="PANTHER" id="PTHR42804:SF1">
    <property type="entry name" value="ALDEHYDE DEHYDROGENASE-RELATED"/>
    <property type="match status" value="1"/>
</dbReference>
<dbReference type="InterPro" id="IPR016163">
    <property type="entry name" value="Ald_DH_C"/>
</dbReference>
<protein>
    <submittedName>
        <fullName evidence="6">Aldehyde dehydrogenase family protein</fullName>
    </submittedName>
</protein>
<dbReference type="InterPro" id="IPR016161">
    <property type="entry name" value="Ald_DH/histidinol_DH"/>
</dbReference>
<evidence type="ECO:0000256" key="2">
    <source>
        <dbReference type="ARBA" id="ARBA00023002"/>
    </source>
</evidence>
<keyword evidence="2 4" id="KW-0560">Oxidoreductase</keyword>
<accession>A0ABW1GVZ5</accession>
<feature type="active site" evidence="3">
    <location>
        <position position="245"/>
    </location>
</feature>
<reference evidence="7" key="1">
    <citation type="journal article" date="2019" name="Int. J. Syst. Evol. Microbiol.">
        <title>The Global Catalogue of Microorganisms (GCM) 10K type strain sequencing project: providing services to taxonomists for standard genome sequencing and annotation.</title>
        <authorList>
            <consortium name="The Broad Institute Genomics Platform"/>
            <consortium name="The Broad Institute Genome Sequencing Center for Infectious Disease"/>
            <person name="Wu L."/>
            <person name="Ma J."/>
        </authorList>
    </citation>
    <scope>NUCLEOTIDE SEQUENCE [LARGE SCALE GENOMIC DNA]</scope>
    <source>
        <strain evidence="7">JCM 4147</strain>
    </source>
</reference>
<dbReference type="Pfam" id="PF00171">
    <property type="entry name" value="Aldedh"/>
    <property type="match status" value="1"/>
</dbReference>
<feature type="domain" description="Aldehyde dehydrogenase" evidence="5">
    <location>
        <begin position="13"/>
        <end position="459"/>
    </location>
</feature>
<evidence type="ECO:0000256" key="1">
    <source>
        <dbReference type="ARBA" id="ARBA00009986"/>
    </source>
</evidence>